<dbReference type="Proteomes" id="UP000680206">
    <property type="component" value="Unassembled WGS sequence"/>
</dbReference>
<keyword evidence="3" id="KW-1185">Reference proteome</keyword>
<proteinExistence type="predicted"/>
<accession>A0ABS3RWM4</accession>
<gene>
    <name evidence="2" type="ORF">J4709_26555</name>
</gene>
<evidence type="ECO:0000313" key="3">
    <source>
        <dbReference type="Proteomes" id="UP000680206"/>
    </source>
</evidence>
<name>A0ABS3RWM4_9ACTN</name>
<reference evidence="2 3" key="1">
    <citation type="submission" date="2021-03" db="EMBL/GenBank/DDBJ databases">
        <title>Actinomadura violae sp. nov., isolated from lichen in Thailand.</title>
        <authorList>
            <person name="Kanchanasin P."/>
            <person name="Saeng-In P."/>
            <person name="Phongsopitanun W."/>
            <person name="Yuki M."/>
            <person name="Kudo T."/>
            <person name="Ohkuma M."/>
            <person name="Tanasupawat S."/>
        </authorList>
    </citation>
    <scope>NUCLEOTIDE SEQUENCE [LARGE SCALE GENOMIC DNA]</scope>
    <source>
        <strain evidence="2 3">LCR2-06</strain>
    </source>
</reference>
<evidence type="ECO:0000313" key="2">
    <source>
        <dbReference type="EMBL" id="MBO2461150.1"/>
    </source>
</evidence>
<dbReference type="RefSeq" id="WP_208244511.1">
    <property type="nucleotide sequence ID" value="NZ_JAGEPF010000016.1"/>
</dbReference>
<dbReference type="EMBL" id="JAGEPF010000016">
    <property type="protein sequence ID" value="MBO2461150.1"/>
    <property type="molecule type" value="Genomic_DNA"/>
</dbReference>
<feature type="region of interest" description="Disordered" evidence="1">
    <location>
        <begin position="1"/>
        <end position="20"/>
    </location>
</feature>
<comment type="caution">
    <text evidence="2">The sequence shown here is derived from an EMBL/GenBank/DDBJ whole genome shotgun (WGS) entry which is preliminary data.</text>
</comment>
<protein>
    <submittedName>
        <fullName evidence="2">Uncharacterized protein</fullName>
    </submittedName>
</protein>
<sequence>MHDTPTTAGDGQAPRPWPTALPRPITVTYQLWTGENTDEVVQFLGDSYDGVAEINGLRFLSYASPGGLTAAEPGTVFVRDVDNHIQAFPAADFERLYDTDTVVKGADIEIIERAAGQVDPRVILPDDIRINGRSVLAPSDAPVRVHDITMNHDELVQVTLTLFARRVTIGHEQPA</sequence>
<organism evidence="2 3">
    <name type="scientific">Actinomadura violacea</name>
    <dbReference type="NCBI Taxonomy" id="2819934"/>
    <lineage>
        <taxon>Bacteria</taxon>
        <taxon>Bacillati</taxon>
        <taxon>Actinomycetota</taxon>
        <taxon>Actinomycetes</taxon>
        <taxon>Streptosporangiales</taxon>
        <taxon>Thermomonosporaceae</taxon>
        <taxon>Actinomadura</taxon>
    </lineage>
</organism>
<evidence type="ECO:0000256" key="1">
    <source>
        <dbReference type="SAM" id="MobiDB-lite"/>
    </source>
</evidence>